<dbReference type="InterPro" id="IPR035979">
    <property type="entry name" value="RBD_domain_sf"/>
</dbReference>
<feature type="region of interest" description="Disordered" evidence="7">
    <location>
        <begin position="213"/>
        <end position="248"/>
    </location>
</feature>
<evidence type="ECO:0000256" key="4">
    <source>
        <dbReference type="ARBA" id="ARBA00022884"/>
    </source>
</evidence>
<dbReference type="OMA" id="AINIRHE"/>
<dbReference type="FunFam" id="3.30.70.330:FF:000207">
    <property type="entry name" value="RNA-binding region (RNP1, RRM)-containing 3"/>
    <property type="match status" value="1"/>
</dbReference>
<dbReference type="GO" id="GO:0000398">
    <property type="term" value="P:mRNA splicing, via spliceosome"/>
    <property type="evidence" value="ECO:0007669"/>
    <property type="project" value="TreeGrafter"/>
</dbReference>
<dbReference type="SMART" id="SM00360">
    <property type="entry name" value="RRM"/>
    <property type="match status" value="2"/>
</dbReference>
<dbReference type="PROSITE" id="PS50102">
    <property type="entry name" value="RRM"/>
    <property type="match status" value="2"/>
</dbReference>
<proteinExistence type="predicted"/>
<keyword evidence="3" id="KW-0677">Repeat</keyword>
<comment type="subcellular location">
    <subcellularLocation>
        <location evidence="1">Nucleus</location>
    </subcellularLocation>
</comment>
<protein>
    <recommendedName>
        <fullName evidence="2">RNA-binding region-containing protein 3</fullName>
    </recommendedName>
</protein>
<dbReference type="InterPro" id="IPR034147">
    <property type="entry name" value="RBM40_RRM1"/>
</dbReference>
<dbReference type="PANTHER" id="PTHR16105">
    <property type="entry name" value="RNA-BINDING REGION-CONTAINING PROTEIN 3"/>
    <property type="match status" value="1"/>
</dbReference>
<evidence type="ECO:0000256" key="1">
    <source>
        <dbReference type="ARBA" id="ARBA00004123"/>
    </source>
</evidence>
<sequence length="488" mass="55020">MGTNQEPNCTLYVRHLPSELNKSEKEDLLTHFGASRVKVMGNKGPMRHAAFASYPDNESAKKALTQLHQLEVLGCKLVVEFAKNAQSENFPSQLEKTRKKTADGRGVLQETKEENVDEYLPIENTFKTWRMEYPRNPKLHYLYPPPTVSIVTNIANALASYPKFYVQVLHLMNKLNLPAPFGPVTSTPPIPDDKEDTYMLGADQLEAEEMEVTSEEESEIESDAENKGSVSVKEGTATKRPMKRKSRLPKKRLKLAPLVPQMETVYAKPVQGISTQDVFEQPTTQVQSKKIELKLPELVNTKEGETEHPDLLSMVESAEETAAEETGESGFGKIEPVEKPPPEEELRESDLPYTVDPSKFLSLDDLKNGKISKSEMKNFSVFKNYKNGEIASRLYIKNLAKQTTEQDLVNIYGSFVNWDKELEKNIFDIRLMKEGRMKGQAFVTFSNETSANKALKETNGFVLNSKPMAVQFARSAKAKETNEKSTKK</sequence>
<evidence type="ECO:0000313" key="10">
    <source>
        <dbReference type="Proteomes" id="UP000005408"/>
    </source>
</evidence>
<evidence type="ECO:0000256" key="6">
    <source>
        <dbReference type="PROSITE-ProRule" id="PRU00176"/>
    </source>
</evidence>
<evidence type="ECO:0000256" key="2">
    <source>
        <dbReference type="ARBA" id="ARBA00020364"/>
    </source>
</evidence>
<dbReference type="GO" id="GO:0030626">
    <property type="term" value="F:U12 snRNA binding"/>
    <property type="evidence" value="ECO:0007669"/>
    <property type="project" value="TreeGrafter"/>
</dbReference>
<dbReference type="EnsemblMetazoa" id="G35298.2">
    <property type="protein sequence ID" value="G35298.2:cds"/>
    <property type="gene ID" value="G35298"/>
</dbReference>
<dbReference type="OrthoDB" id="277802at2759"/>
<keyword evidence="10" id="KW-1185">Reference proteome</keyword>
<dbReference type="CDD" id="cd12239">
    <property type="entry name" value="RRM2_RBM40_like"/>
    <property type="match status" value="1"/>
</dbReference>
<dbReference type="Proteomes" id="UP000005408">
    <property type="component" value="Unassembled WGS sequence"/>
</dbReference>
<evidence type="ECO:0000259" key="8">
    <source>
        <dbReference type="PROSITE" id="PS50102"/>
    </source>
</evidence>
<dbReference type="InterPro" id="IPR045164">
    <property type="entry name" value="RBM41/RNPC3"/>
</dbReference>
<dbReference type="EnsemblMetazoa" id="G35298.3">
    <property type="protein sequence ID" value="G35298.3:cds"/>
    <property type="gene ID" value="G35298"/>
</dbReference>
<dbReference type="GO" id="GO:0097157">
    <property type="term" value="F:pre-mRNA intronic binding"/>
    <property type="evidence" value="ECO:0007669"/>
    <property type="project" value="TreeGrafter"/>
</dbReference>
<feature type="domain" description="RRM" evidence="8">
    <location>
        <begin position="9"/>
        <end position="84"/>
    </location>
</feature>
<dbReference type="SUPFAM" id="SSF54928">
    <property type="entry name" value="RNA-binding domain, RBD"/>
    <property type="match status" value="2"/>
</dbReference>
<dbReference type="Gene3D" id="6.10.250.610">
    <property type="match status" value="1"/>
</dbReference>
<dbReference type="AlphaFoldDB" id="A0A8W8MVW4"/>
<evidence type="ECO:0000256" key="3">
    <source>
        <dbReference type="ARBA" id="ARBA00022737"/>
    </source>
</evidence>
<feature type="compositionally biased region" description="Basic and acidic residues" evidence="7">
    <location>
        <begin position="335"/>
        <end position="349"/>
    </location>
</feature>
<dbReference type="InterPro" id="IPR012677">
    <property type="entry name" value="Nucleotide-bd_a/b_plait_sf"/>
</dbReference>
<name>A0A8W8MVW4_MAGGI</name>
<dbReference type="Pfam" id="PF00076">
    <property type="entry name" value="RRM_1"/>
    <property type="match status" value="2"/>
</dbReference>
<keyword evidence="4 6" id="KW-0694">RNA-binding</keyword>
<dbReference type="InterPro" id="IPR000504">
    <property type="entry name" value="RRM_dom"/>
</dbReference>
<feature type="domain" description="RRM" evidence="8">
    <location>
        <begin position="392"/>
        <end position="475"/>
    </location>
</feature>
<dbReference type="PANTHER" id="PTHR16105:SF0">
    <property type="entry name" value="RNA-BINDING REGION-CONTAINING PROTEIN 3"/>
    <property type="match status" value="1"/>
</dbReference>
<evidence type="ECO:0000313" key="9">
    <source>
        <dbReference type="EnsemblMetazoa" id="G35298.3:cds"/>
    </source>
</evidence>
<reference evidence="9" key="1">
    <citation type="submission" date="2022-08" db="UniProtKB">
        <authorList>
            <consortium name="EnsemblMetazoa"/>
        </authorList>
    </citation>
    <scope>IDENTIFICATION</scope>
    <source>
        <strain evidence="9">05x7-T-G4-1.051#20</strain>
    </source>
</reference>
<feature type="compositionally biased region" description="Acidic residues" evidence="7">
    <location>
        <begin position="213"/>
        <end position="223"/>
    </location>
</feature>
<feature type="region of interest" description="Disordered" evidence="7">
    <location>
        <begin position="324"/>
        <end position="349"/>
    </location>
</feature>
<evidence type="ECO:0000256" key="7">
    <source>
        <dbReference type="SAM" id="MobiDB-lite"/>
    </source>
</evidence>
<dbReference type="Gene3D" id="3.30.70.330">
    <property type="match status" value="2"/>
</dbReference>
<dbReference type="GO" id="GO:0005689">
    <property type="term" value="C:U12-type spliceosomal complex"/>
    <property type="evidence" value="ECO:0007669"/>
    <property type="project" value="TreeGrafter"/>
</dbReference>
<organism evidence="9 10">
    <name type="scientific">Magallana gigas</name>
    <name type="common">Pacific oyster</name>
    <name type="synonym">Crassostrea gigas</name>
    <dbReference type="NCBI Taxonomy" id="29159"/>
    <lineage>
        <taxon>Eukaryota</taxon>
        <taxon>Metazoa</taxon>
        <taxon>Spiralia</taxon>
        <taxon>Lophotrochozoa</taxon>
        <taxon>Mollusca</taxon>
        <taxon>Bivalvia</taxon>
        <taxon>Autobranchia</taxon>
        <taxon>Pteriomorphia</taxon>
        <taxon>Ostreida</taxon>
        <taxon>Ostreoidea</taxon>
        <taxon>Ostreidae</taxon>
        <taxon>Magallana</taxon>
    </lineage>
</organism>
<dbReference type="CDD" id="cd12238">
    <property type="entry name" value="RRM1_RBM40_like"/>
    <property type="match status" value="1"/>
</dbReference>
<accession>A0A8W8MVW4</accession>
<keyword evidence="5" id="KW-0539">Nucleus</keyword>
<evidence type="ECO:0000256" key="5">
    <source>
        <dbReference type="ARBA" id="ARBA00023242"/>
    </source>
</evidence>